<feature type="compositionally biased region" description="Pro residues" evidence="4">
    <location>
        <begin position="261"/>
        <end position="279"/>
    </location>
</feature>
<dbReference type="AlphaFoldDB" id="A0A8D0GYE9"/>
<proteinExistence type="predicted"/>
<dbReference type="InterPro" id="IPR011993">
    <property type="entry name" value="PH-like_dom_sf"/>
</dbReference>
<feature type="domain" description="PH" evidence="6">
    <location>
        <begin position="19"/>
        <end position="115"/>
    </location>
</feature>
<feature type="compositionally biased region" description="Acidic residues" evidence="4">
    <location>
        <begin position="282"/>
        <end position="293"/>
    </location>
</feature>
<dbReference type="InterPro" id="IPR001849">
    <property type="entry name" value="PH_domain"/>
</dbReference>
<accession>A0A8D0GYE9</accession>
<dbReference type="SUPFAM" id="SSF55550">
    <property type="entry name" value="SH2 domain"/>
    <property type="match status" value="1"/>
</dbReference>
<dbReference type="InterPro" id="IPR039111">
    <property type="entry name" value="STAP1/STAP2"/>
</dbReference>
<name>A0A8D0GYE9_SPHPU</name>
<dbReference type="GO" id="GO:0035591">
    <property type="term" value="F:signaling adaptor activity"/>
    <property type="evidence" value="ECO:0007669"/>
    <property type="project" value="InterPro"/>
</dbReference>
<evidence type="ECO:0000256" key="3">
    <source>
        <dbReference type="PROSITE-ProRule" id="PRU00191"/>
    </source>
</evidence>
<dbReference type="PROSITE" id="PS50003">
    <property type="entry name" value="PH_DOMAIN"/>
    <property type="match status" value="1"/>
</dbReference>
<dbReference type="Ensembl" id="ENSSPUT00000014938.1">
    <property type="protein sequence ID" value="ENSSPUP00000014004.1"/>
    <property type="gene ID" value="ENSSPUG00000010751.1"/>
</dbReference>
<dbReference type="Gene3D" id="3.30.505.10">
    <property type="entry name" value="SH2 domain"/>
    <property type="match status" value="1"/>
</dbReference>
<gene>
    <name evidence="7" type="primary">STAP2</name>
</gene>
<keyword evidence="2 3" id="KW-0727">SH2 domain</keyword>
<keyword evidence="1" id="KW-0597">Phosphoprotein</keyword>
<evidence type="ECO:0000259" key="6">
    <source>
        <dbReference type="PROSITE" id="PS50003"/>
    </source>
</evidence>
<reference evidence="7" key="2">
    <citation type="submission" date="2025-09" db="UniProtKB">
        <authorList>
            <consortium name="Ensembl"/>
        </authorList>
    </citation>
    <scope>IDENTIFICATION</scope>
</reference>
<evidence type="ECO:0000259" key="5">
    <source>
        <dbReference type="PROSITE" id="PS50001"/>
    </source>
</evidence>
<protein>
    <submittedName>
        <fullName evidence="7">Signal transducing adaptor family member 2</fullName>
    </submittedName>
</protein>
<dbReference type="PANTHER" id="PTHR16186">
    <property type="entry name" value="SIGNAL-TRANSDUCING ADAPTOR PROTEIN-RELATED"/>
    <property type="match status" value="1"/>
</dbReference>
<organism evidence="7 8">
    <name type="scientific">Sphenodon punctatus</name>
    <name type="common">Tuatara</name>
    <name type="synonym">Hatteria punctata</name>
    <dbReference type="NCBI Taxonomy" id="8508"/>
    <lineage>
        <taxon>Eukaryota</taxon>
        <taxon>Metazoa</taxon>
        <taxon>Chordata</taxon>
        <taxon>Craniata</taxon>
        <taxon>Vertebrata</taxon>
        <taxon>Euteleostomi</taxon>
        <taxon>Lepidosauria</taxon>
        <taxon>Sphenodontia</taxon>
        <taxon>Sphenodontidae</taxon>
        <taxon>Sphenodon</taxon>
    </lineage>
</organism>
<evidence type="ECO:0000256" key="4">
    <source>
        <dbReference type="SAM" id="MobiDB-lite"/>
    </source>
</evidence>
<dbReference type="SUPFAM" id="SSF50729">
    <property type="entry name" value="PH domain-like"/>
    <property type="match status" value="1"/>
</dbReference>
<dbReference type="PANTHER" id="PTHR16186:SF11">
    <property type="entry name" value="SIGNAL-TRANSDUCING ADAPTOR PROTEIN 2"/>
    <property type="match status" value="1"/>
</dbReference>
<feature type="region of interest" description="Disordered" evidence="4">
    <location>
        <begin position="261"/>
        <end position="302"/>
    </location>
</feature>
<evidence type="ECO:0000313" key="7">
    <source>
        <dbReference type="Ensembl" id="ENSSPUP00000014004.1"/>
    </source>
</evidence>
<dbReference type="Proteomes" id="UP000694392">
    <property type="component" value="Unplaced"/>
</dbReference>
<dbReference type="InterPro" id="IPR036860">
    <property type="entry name" value="SH2_dom_sf"/>
</dbReference>
<dbReference type="InterPro" id="IPR000980">
    <property type="entry name" value="SH2"/>
</dbReference>
<dbReference type="SMART" id="SM00233">
    <property type="entry name" value="PH"/>
    <property type="match status" value="1"/>
</dbReference>
<dbReference type="Pfam" id="PF00169">
    <property type="entry name" value="PH"/>
    <property type="match status" value="1"/>
</dbReference>
<dbReference type="PROSITE" id="PS50001">
    <property type="entry name" value="SH2"/>
    <property type="match status" value="1"/>
</dbReference>
<evidence type="ECO:0000256" key="1">
    <source>
        <dbReference type="ARBA" id="ARBA00022553"/>
    </source>
</evidence>
<reference evidence="7" key="1">
    <citation type="submission" date="2025-08" db="UniProtKB">
        <authorList>
            <consortium name="Ensembl"/>
        </authorList>
    </citation>
    <scope>IDENTIFICATION</scope>
</reference>
<sequence>MARPLVLPRCAKPKPSLPSHYYEGFLEKKGPLEKDYKKFWTGLRGLALYFYNTNRDTQYVETIDLTDFVSLTEESATAGEGLRFSLKLRNGEVKLKVENLESREMWKGFILTVVELKVPSSLTLLPGHIYMMSEALDKEQERRSKLAFSSPSCFYKVSRTEAQVLLEKNEDSGNMLLRPGGDGKSVSVTTRQVVNGNVALKHYRVNQLGQEYIVDVEQPYRCSSLAGVVDYFVSNTNKALVPLCLDESYLPPPYRHRLPTTLPPVPAVSPSVPPAPSPEPENVYEEEEEDQEEQTYVNDAGKSRSLGAVSLAQGWLCQSL</sequence>
<dbReference type="Gene3D" id="2.30.29.30">
    <property type="entry name" value="Pleckstrin-homology domain (PH domain)/Phosphotyrosine-binding domain (PTB)"/>
    <property type="match status" value="1"/>
</dbReference>
<feature type="domain" description="SH2" evidence="5">
    <location>
        <begin position="156"/>
        <end position="254"/>
    </location>
</feature>
<evidence type="ECO:0000313" key="8">
    <source>
        <dbReference type="Proteomes" id="UP000694392"/>
    </source>
</evidence>
<evidence type="ECO:0000256" key="2">
    <source>
        <dbReference type="ARBA" id="ARBA00022999"/>
    </source>
</evidence>
<dbReference type="GeneTree" id="ENSGT00530000063841"/>
<keyword evidence="8" id="KW-1185">Reference proteome</keyword>
<dbReference type="OMA" id="SQLPPCY"/>